<dbReference type="GO" id="GO:0007018">
    <property type="term" value="P:microtubule-based movement"/>
    <property type="evidence" value="ECO:0007669"/>
    <property type="project" value="TreeGrafter"/>
</dbReference>
<dbReference type="Gene3D" id="3.30.1140.40">
    <property type="entry name" value="Tctex-1"/>
    <property type="match status" value="1"/>
</dbReference>
<comment type="similarity">
    <text evidence="1">Belongs to the dynein light chain Tctex-type family.</text>
</comment>
<dbReference type="Proteomes" id="UP001318040">
    <property type="component" value="Chromosome 35"/>
</dbReference>
<dbReference type="GO" id="GO:0045505">
    <property type="term" value="F:dynein intermediate chain binding"/>
    <property type="evidence" value="ECO:0007669"/>
    <property type="project" value="TreeGrafter"/>
</dbReference>
<sequence length="247" mass="26328">MVKDAGSPVPLPPRGTAPAVHPSPIPTNNHKAREHGSPKPAQASPVAVPGSRRKAPMPAAQRESPPGHATAAATAAIPGHAVLPRGSVAPFSLRGLITARRFTRNLKAKTAQRIAERKQMEGRSGTGDHGAEGGSAGAGHESFPVERLERLLEETLTRHLGEGEALDAAACARLAPLLSEEIKARAKEQTPTRYKLIVSVTLGSWEREQVVVASRCLWDPAADAFASHHYRRGARFCVATIFGVYYE</sequence>
<dbReference type="KEGG" id="pmrn:116948812"/>
<dbReference type="CDD" id="cd21451">
    <property type="entry name" value="DLC-like_TCTEX1D"/>
    <property type="match status" value="1"/>
</dbReference>
<dbReference type="PANTHER" id="PTHR21255:SF61">
    <property type="entry name" value="TCTEX1 DOMAIN CONTAINING 1"/>
    <property type="match status" value="1"/>
</dbReference>
<dbReference type="GO" id="GO:0005868">
    <property type="term" value="C:cytoplasmic dynein complex"/>
    <property type="evidence" value="ECO:0007669"/>
    <property type="project" value="TreeGrafter"/>
</dbReference>
<organism evidence="3 4">
    <name type="scientific">Petromyzon marinus</name>
    <name type="common">Sea lamprey</name>
    <dbReference type="NCBI Taxonomy" id="7757"/>
    <lineage>
        <taxon>Eukaryota</taxon>
        <taxon>Metazoa</taxon>
        <taxon>Chordata</taxon>
        <taxon>Craniata</taxon>
        <taxon>Vertebrata</taxon>
        <taxon>Cyclostomata</taxon>
        <taxon>Hyperoartia</taxon>
        <taxon>Petromyzontiformes</taxon>
        <taxon>Petromyzontidae</taxon>
        <taxon>Petromyzon</taxon>
    </lineage>
</organism>
<name>A0AAJ7TPL6_PETMA</name>
<keyword evidence="3" id="KW-1185">Reference proteome</keyword>
<feature type="region of interest" description="Disordered" evidence="2">
    <location>
        <begin position="1"/>
        <end position="73"/>
    </location>
</feature>
<dbReference type="AlphaFoldDB" id="A0AAJ7TPL6"/>
<evidence type="ECO:0000256" key="1">
    <source>
        <dbReference type="ARBA" id="ARBA00005361"/>
    </source>
</evidence>
<protein>
    <submittedName>
        <fullName evidence="4">Tctex1 domain-containing protein 4-like</fullName>
    </submittedName>
</protein>
<dbReference type="Pfam" id="PF03645">
    <property type="entry name" value="Tctex-1"/>
    <property type="match status" value="1"/>
</dbReference>
<dbReference type="RefSeq" id="XP_032821818.1">
    <property type="nucleotide sequence ID" value="XM_032965927.1"/>
</dbReference>
<feature type="region of interest" description="Disordered" evidence="2">
    <location>
        <begin position="108"/>
        <end position="140"/>
    </location>
</feature>
<evidence type="ECO:0000313" key="4">
    <source>
        <dbReference type="RefSeq" id="XP_032821818.1"/>
    </source>
</evidence>
<gene>
    <name evidence="4" type="primary">LOC116948812</name>
</gene>
<accession>A0AAJ7TPL6</accession>
<reference evidence="4" key="1">
    <citation type="submission" date="2025-08" db="UniProtKB">
        <authorList>
            <consortium name="RefSeq"/>
        </authorList>
    </citation>
    <scope>IDENTIFICATION</scope>
    <source>
        <tissue evidence="4">Sperm</tissue>
    </source>
</reference>
<feature type="compositionally biased region" description="Pro residues" evidence="2">
    <location>
        <begin position="9"/>
        <end position="25"/>
    </location>
</feature>
<feature type="compositionally biased region" description="Gly residues" evidence="2">
    <location>
        <begin position="124"/>
        <end position="137"/>
    </location>
</feature>
<dbReference type="InterPro" id="IPR005334">
    <property type="entry name" value="Tctex-1-like"/>
</dbReference>
<dbReference type="PANTHER" id="PTHR21255">
    <property type="entry name" value="T-COMPLEX-ASSOCIATED-TESTIS-EXPRESSED 1/ DYNEIN LIGHT CHAIN"/>
    <property type="match status" value="1"/>
</dbReference>
<dbReference type="GO" id="GO:0005737">
    <property type="term" value="C:cytoplasm"/>
    <property type="evidence" value="ECO:0007669"/>
    <property type="project" value="TreeGrafter"/>
</dbReference>
<proteinExistence type="inferred from homology"/>
<dbReference type="InterPro" id="IPR038586">
    <property type="entry name" value="Tctex-1-like_sf"/>
</dbReference>
<evidence type="ECO:0000313" key="3">
    <source>
        <dbReference type="Proteomes" id="UP001318040"/>
    </source>
</evidence>
<evidence type="ECO:0000256" key="2">
    <source>
        <dbReference type="SAM" id="MobiDB-lite"/>
    </source>
</evidence>